<sequence length="64" mass="7142">MASLVTFTLATEATRSVLALRSKVVDRETIEAPTNQINRQWACTVAHRAQLRRRNLTAEATLSC</sequence>
<evidence type="ECO:0000313" key="1">
    <source>
        <dbReference type="EMBL" id="JAD49096.1"/>
    </source>
</evidence>
<dbReference type="AlphaFoldDB" id="A0A0A9ADD5"/>
<organism evidence="1">
    <name type="scientific">Arundo donax</name>
    <name type="common">Giant reed</name>
    <name type="synonym">Donax arundinaceus</name>
    <dbReference type="NCBI Taxonomy" id="35708"/>
    <lineage>
        <taxon>Eukaryota</taxon>
        <taxon>Viridiplantae</taxon>
        <taxon>Streptophyta</taxon>
        <taxon>Embryophyta</taxon>
        <taxon>Tracheophyta</taxon>
        <taxon>Spermatophyta</taxon>
        <taxon>Magnoliopsida</taxon>
        <taxon>Liliopsida</taxon>
        <taxon>Poales</taxon>
        <taxon>Poaceae</taxon>
        <taxon>PACMAD clade</taxon>
        <taxon>Arundinoideae</taxon>
        <taxon>Arundineae</taxon>
        <taxon>Arundo</taxon>
    </lineage>
</organism>
<accession>A0A0A9ADD5</accession>
<reference evidence="1" key="2">
    <citation type="journal article" date="2015" name="Data Brief">
        <title>Shoot transcriptome of the giant reed, Arundo donax.</title>
        <authorList>
            <person name="Barrero R.A."/>
            <person name="Guerrero F.D."/>
            <person name="Moolhuijzen P."/>
            <person name="Goolsby J.A."/>
            <person name="Tidwell J."/>
            <person name="Bellgard S.E."/>
            <person name="Bellgard M.I."/>
        </authorList>
    </citation>
    <scope>NUCLEOTIDE SEQUENCE</scope>
    <source>
        <tissue evidence="1">Shoot tissue taken approximately 20 cm above the soil surface</tissue>
    </source>
</reference>
<proteinExistence type="predicted"/>
<name>A0A0A9ADD5_ARUDO</name>
<reference evidence="1" key="1">
    <citation type="submission" date="2014-09" db="EMBL/GenBank/DDBJ databases">
        <authorList>
            <person name="Magalhaes I.L.F."/>
            <person name="Oliveira U."/>
            <person name="Santos F.R."/>
            <person name="Vidigal T.H.D.A."/>
            <person name="Brescovit A.D."/>
            <person name="Santos A.J."/>
        </authorList>
    </citation>
    <scope>NUCLEOTIDE SEQUENCE</scope>
    <source>
        <tissue evidence="1">Shoot tissue taken approximately 20 cm above the soil surface</tissue>
    </source>
</reference>
<dbReference type="EMBL" id="GBRH01248799">
    <property type="protein sequence ID" value="JAD49096.1"/>
    <property type="molecule type" value="Transcribed_RNA"/>
</dbReference>
<protein>
    <submittedName>
        <fullName evidence="1">Uncharacterized protein</fullName>
    </submittedName>
</protein>